<dbReference type="Proteomes" id="UP000009399">
    <property type="component" value="Chromosome"/>
</dbReference>
<organism evidence="1 2">
    <name type="scientific">Mesomycoplasma hyorhinis SK76</name>
    <dbReference type="NCBI Taxonomy" id="1118964"/>
    <lineage>
        <taxon>Bacteria</taxon>
        <taxon>Bacillati</taxon>
        <taxon>Mycoplasmatota</taxon>
        <taxon>Mycoplasmoidales</taxon>
        <taxon>Metamycoplasmataceae</taxon>
        <taxon>Mesomycoplasma</taxon>
    </lineage>
</organism>
<evidence type="ECO:0000313" key="1">
    <source>
        <dbReference type="EMBL" id="AFX74183.1"/>
    </source>
</evidence>
<reference evidence="1 2" key="1">
    <citation type="journal article" date="2013" name="Genome Announc.">
        <title>Complete Genome Sequence of Mycoplasma hyorhinis Strain SK76.</title>
        <authorList>
            <person name="Goodison S."/>
            <person name="Urquidi V."/>
            <person name="Kumar D."/>
            <person name="Reyes L."/>
            <person name="Rosser C.J."/>
        </authorList>
    </citation>
    <scope>NUCLEOTIDE SEQUENCE [LARGE SCALE GENOMIC DNA]</scope>
    <source>
        <strain evidence="1 2">SK76</strain>
    </source>
</reference>
<dbReference type="GeneID" id="93248877"/>
<dbReference type="RefSeq" id="WP_014582562.1">
    <property type="nucleotide sequence ID" value="NC_019552.1"/>
</dbReference>
<dbReference type="KEGG" id="mhs:MOS_256"/>
<accession>A0AAI8AMH0</accession>
<sequence>MRFFKEIVLTVSTIAVINPTKPIAKANTKTLVNLASNRELELYDIESSVTNEYLSLLLKLLIYSFTTGNESVTNKTLTIIDKNHKIQINLIVFLSALAFKK</sequence>
<name>A0AAI8AMH0_MESHY</name>
<proteinExistence type="predicted"/>
<dbReference type="EMBL" id="CP003914">
    <property type="protein sequence ID" value="AFX74183.1"/>
    <property type="molecule type" value="Genomic_DNA"/>
</dbReference>
<gene>
    <name evidence="1" type="ORF">MOS_256</name>
</gene>
<protein>
    <submittedName>
        <fullName evidence="1">Uncharacterized protein</fullName>
    </submittedName>
</protein>
<dbReference type="AlphaFoldDB" id="A0AAI8AMH0"/>
<evidence type="ECO:0000313" key="2">
    <source>
        <dbReference type="Proteomes" id="UP000009399"/>
    </source>
</evidence>